<dbReference type="Pfam" id="PF07985">
    <property type="entry name" value="SRR1"/>
    <property type="match status" value="1"/>
</dbReference>
<dbReference type="AlphaFoldDB" id="A0A4U8UT24"/>
<dbReference type="Proteomes" id="UP000298663">
    <property type="component" value="Unassembled WGS sequence"/>
</dbReference>
<keyword evidence="3" id="KW-1185">Reference proteome</keyword>
<evidence type="ECO:0000313" key="2">
    <source>
        <dbReference type="EMBL" id="TMS36480.1"/>
    </source>
</evidence>
<accession>A0A4U8UT24</accession>
<dbReference type="InterPro" id="IPR012942">
    <property type="entry name" value="SRR1-like"/>
</dbReference>
<proteinExistence type="predicted"/>
<comment type="caution">
    <text evidence="2">The sequence shown here is derived from an EMBL/GenBank/DDBJ whole genome shotgun (WGS) entry which is preliminary data.</text>
</comment>
<organism evidence="2 3">
    <name type="scientific">Steinernema carpocapsae</name>
    <name type="common">Entomopathogenic nematode</name>
    <dbReference type="NCBI Taxonomy" id="34508"/>
    <lineage>
        <taxon>Eukaryota</taxon>
        <taxon>Metazoa</taxon>
        <taxon>Ecdysozoa</taxon>
        <taxon>Nematoda</taxon>
        <taxon>Chromadorea</taxon>
        <taxon>Rhabditida</taxon>
        <taxon>Tylenchina</taxon>
        <taxon>Panagrolaimomorpha</taxon>
        <taxon>Strongyloidoidea</taxon>
        <taxon>Steinernematidae</taxon>
        <taxon>Steinernema</taxon>
    </lineage>
</organism>
<dbReference type="OrthoDB" id="551431at2759"/>
<sequence>MGPKISLVLNQSLQDRLWNLAMLLSLKIHLEPLECSYKDQNLSEAEKAFLESEGVATPPPQDFSKAEIPPFEDGSFVDIFFMVDCNWFMMNNLLLANWNTPQLKQMLPVNHNVIRPDYNGIQEPHHSLLALQKVKHNVAEGKVKSNCWYYYRYSQHIVPLPVCAVEILEELPKIDDESPDLKWCFQPFYLSKRDPFGLF</sequence>
<dbReference type="EMBL" id="AZBU02000001">
    <property type="protein sequence ID" value="TMS36480.1"/>
    <property type="molecule type" value="Genomic_DNA"/>
</dbReference>
<reference evidence="2 3" key="2">
    <citation type="journal article" date="2019" name="G3 (Bethesda)">
        <title>Hybrid Assembly of the Genome of the Entomopathogenic Nematode Steinernema carpocapsae Identifies the X-Chromosome.</title>
        <authorList>
            <person name="Serra L."/>
            <person name="Macchietto M."/>
            <person name="Macias-Munoz A."/>
            <person name="McGill C.J."/>
            <person name="Rodriguez I.M."/>
            <person name="Rodriguez B."/>
            <person name="Murad R."/>
            <person name="Mortazavi A."/>
        </authorList>
    </citation>
    <scope>NUCLEOTIDE SEQUENCE [LARGE SCALE GENOMIC DNA]</scope>
    <source>
        <strain evidence="2 3">ALL</strain>
    </source>
</reference>
<feature type="domain" description="SRR1-like" evidence="1">
    <location>
        <begin position="17"/>
        <end position="103"/>
    </location>
</feature>
<reference evidence="2 3" key="1">
    <citation type="journal article" date="2015" name="Genome Biol.">
        <title>Comparative genomics of Steinernema reveals deeply conserved gene regulatory networks.</title>
        <authorList>
            <person name="Dillman A.R."/>
            <person name="Macchietto M."/>
            <person name="Porter C.F."/>
            <person name="Rogers A."/>
            <person name="Williams B."/>
            <person name="Antoshechkin I."/>
            <person name="Lee M.M."/>
            <person name="Goodwin Z."/>
            <person name="Lu X."/>
            <person name="Lewis E.E."/>
            <person name="Goodrich-Blair H."/>
            <person name="Stock S.P."/>
            <person name="Adams B.J."/>
            <person name="Sternberg P.W."/>
            <person name="Mortazavi A."/>
        </authorList>
    </citation>
    <scope>NUCLEOTIDE SEQUENCE [LARGE SCALE GENOMIC DNA]</scope>
    <source>
        <strain evidence="2 3">ALL</strain>
    </source>
</reference>
<evidence type="ECO:0000259" key="1">
    <source>
        <dbReference type="Pfam" id="PF07985"/>
    </source>
</evidence>
<name>A0A4U8UT24_STECR</name>
<evidence type="ECO:0000313" key="3">
    <source>
        <dbReference type="Proteomes" id="UP000298663"/>
    </source>
</evidence>
<protein>
    <recommendedName>
        <fullName evidence="1">SRR1-like domain-containing protein</fullName>
    </recommendedName>
</protein>
<gene>
    <name evidence="2" type="ORF">L596_003631</name>
</gene>